<comment type="catalytic activity">
    <reaction evidence="7">
        <text>L-threonyl-[protein] + ATP = O-phospho-L-threonyl-[protein] + ADP + H(+)</text>
        <dbReference type="Rhea" id="RHEA:46608"/>
        <dbReference type="Rhea" id="RHEA-COMP:11060"/>
        <dbReference type="Rhea" id="RHEA-COMP:11605"/>
        <dbReference type="ChEBI" id="CHEBI:15378"/>
        <dbReference type="ChEBI" id="CHEBI:30013"/>
        <dbReference type="ChEBI" id="CHEBI:30616"/>
        <dbReference type="ChEBI" id="CHEBI:61977"/>
        <dbReference type="ChEBI" id="CHEBI:456216"/>
        <dbReference type="EC" id="2.7.11.1"/>
    </reaction>
</comment>
<evidence type="ECO:0000256" key="5">
    <source>
        <dbReference type="ARBA" id="ARBA00022777"/>
    </source>
</evidence>
<evidence type="ECO:0000313" key="10">
    <source>
        <dbReference type="EMBL" id="KAK2948335.1"/>
    </source>
</evidence>
<dbReference type="InterPro" id="IPR050660">
    <property type="entry name" value="NEK_Ser/Thr_kinase"/>
</dbReference>
<reference evidence="10 11" key="1">
    <citation type="journal article" date="2022" name="bioRxiv">
        <title>Genomics of Preaxostyla Flagellates Illuminates Evolutionary Transitions and the Path Towards Mitochondrial Loss.</title>
        <authorList>
            <person name="Novak L.V.F."/>
            <person name="Treitli S.C."/>
            <person name="Pyrih J."/>
            <person name="Halakuc P."/>
            <person name="Pipaliya S.V."/>
            <person name="Vacek V."/>
            <person name="Brzon O."/>
            <person name="Soukal P."/>
            <person name="Eme L."/>
            <person name="Dacks J.B."/>
            <person name="Karnkowska A."/>
            <person name="Elias M."/>
            <person name="Hampl V."/>
        </authorList>
    </citation>
    <scope>NUCLEOTIDE SEQUENCE [LARGE SCALE GENOMIC DNA]</scope>
    <source>
        <strain evidence="10">NAU3</strain>
        <tissue evidence="10">Gut</tissue>
    </source>
</reference>
<evidence type="ECO:0000256" key="8">
    <source>
        <dbReference type="ARBA" id="ARBA00048679"/>
    </source>
</evidence>
<gene>
    <name evidence="10" type="ORF">BLNAU_16681</name>
</gene>
<dbReference type="Proteomes" id="UP001281761">
    <property type="component" value="Unassembled WGS sequence"/>
</dbReference>
<comment type="caution">
    <text evidence="10">The sequence shown here is derived from an EMBL/GenBank/DDBJ whole genome shotgun (WGS) entry which is preliminary data.</text>
</comment>
<dbReference type="EMBL" id="JARBJD010000178">
    <property type="protein sequence ID" value="KAK2948335.1"/>
    <property type="molecule type" value="Genomic_DNA"/>
</dbReference>
<dbReference type="SMART" id="SM00220">
    <property type="entry name" value="S_TKc"/>
    <property type="match status" value="1"/>
</dbReference>
<dbReference type="PANTHER" id="PTHR43671:SF98">
    <property type="entry name" value="SERINE_THREONINE-PROTEIN KINASE NEK11"/>
    <property type="match status" value="1"/>
</dbReference>
<dbReference type="Pfam" id="PF00069">
    <property type="entry name" value="Pkinase"/>
    <property type="match status" value="1"/>
</dbReference>
<dbReference type="PANTHER" id="PTHR43671">
    <property type="entry name" value="SERINE/THREONINE-PROTEIN KINASE NEK"/>
    <property type="match status" value="1"/>
</dbReference>
<proteinExistence type="predicted"/>
<sequence>MNWVDGYTLYQIEEHTRCRVSGVRTEKPEWNVIPEHAIFTILCQCLLGIYSIHNLDLMHRDITPGNIIITPVEGQHIKVTICDLGCARENDGVDLSDVGTTLFKPLNAKVMGQNVYTEKRDILGLGKTMYFIMFHDYYRDYPRQIAIDTSRYKLAKTKENKDKVYDDEEEEEADLFPYSPELLEIIARMLNEDDLPSAETLLKTKYLYRYARLECKLMNDSIEQKLWSQRLAEWKPNKVDWGSPHINEEYDNKRVYMNTTSQDFADPDQVYQVPPSVLKDHSEVKTLFEALTNHHP</sequence>
<keyword evidence="5" id="KW-0418">Kinase</keyword>
<evidence type="ECO:0000256" key="2">
    <source>
        <dbReference type="ARBA" id="ARBA00022527"/>
    </source>
</evidence>
<evidence type="ECO:0000259" key="9">
    <source>
        <dbReference type="PROSITE" id="PS50011"/>
    </source>
</evidence>
<evidence type="ECO:0000256" key="3">
    <source>
        <dbReference type="ARBA" id="ARBA00022679"/>
    </source>
</evidence>
<dbReference type="PROSITE" id="PS50011">
    <property type="entry name" value="PROTEIN_KINASE_DOM"/>
    <property type="match status" value="1"/>
</dbReference>
<dbReference type="SUPFAM" id="SSF56112">
    <property type="entry name" value="Protein kinase-like (PK-like)"/>
    <property type="match status" value="1"/>
</dbReference>
<organism evidence="10 11">
    <name type="scientific">Blattamonas nauphoetae</name>
    <dbReference type="NCBI Taxonomy" id="2049346"/>
    <lineage>
        <taxon>Eukaryota</taxon>
        <taxon>Metamonada</taxon>
        <taxon>Preaxostyla</taxon>
        <taxon>Oxymonadida</taxon>
        <taxon>Blattamonas</taxon>
    </lineage>
</organism>
<dbReference type="PROSITE" id="PS00109">
    <property type="entry name" value="PROTEIN_KINASE_TYR"/>
    <property type="match status" value="1"/>
</dbReference>
<dbReference type="InterPro" id="IPR000719">
    <property type="entry name" value="Prot_kinase_dom"/>
</dbReference>
<evidence type="ECO:0000256" key="7">
    <source>
        <dbReference type="ARBA" id="ARBA00047899"/>
    </source>
</evidence>
<evidence type="ECO:0000256" key="4">
    <source>
        <dbReference type="ARBA" id="ARBA00022741"/>
    </source>
</evidence>
<dbReference type="InterPro" id="IPR011009">
    <property type="entry name" value="Kinase-like_dom_sf"/>
</dbReference>
<keyword evidence="3" id="KW-0808">Transferase</keyword>
<keyword evidence="4" id="KW-0547">Nucleotide-binding</keyword>
<feature type="domain" description="Protein kinase" evidence="9">
    <location>
        <begin position="1"/>
        <end position="207"/>
    </location>
</feature>
<keyword evidence="6" id="KW-0067">ATP-binding</keyword>
<evidence type="ECO:0000256" key="6">
    <source>
        <dbReference type="ARBA" id="ARBA00022840"/>
    </source>
</evidence>
<protein>
    <recommendedName>
        <fullName evidence="1">non-specific serine/threonine protein kinase</fullName>
        <ecNumber evidence="1">2.7.11.1</ecNumber>
    </recommendedName>
</protein>
<keyword evidence="11" id="KW-1185">Reference proteome</keyword>
<comment type="catalytic activity">
    <reaction evidence="8">
        <text>L-seryl-[protein] + ATP = O-phospho-L-seryl-[protein] + ADP + H(+)</text>
        <dbReference type="Rhea" id="RHEA:17989"/>
        <dbReference type="Rhea" id="RHEA-COMP:9863"/>
        <dbReference type="Rhea" id="RHEA-COMP:11604"/>
        <dbReference type="ChEBI" id="CHEBI:15378"/>
        <dbReference type="ChEBI" id="CHEBI:29999"/>
        <dbReference type="ChEBI" id="CHEBI:30616"/>
        <dbReference type="ChEBI" id="CHEBI:83421"/>
        <dbReference type="ChEBI" id="CHEBI:456216"/>
        <dbReference type="EC" id="2.7.11.1"/>
    </reaction>
</comment>
<keyword evidence="2" id="KW-0723">Serine/threonine-protein kinase</keyword>
<dbReference type="Gene3D" id="1.10.510.10">
    <property type="entry name" value="Transferase(Phosphotransferase) domain 1"/>
    <property type="match status" value="1"/>
</dbReference>
<accession>A0ABQ9XAH9</accession>
<dbReference type="EC" id="2.7.11.1" evidence="1"/>
<evidence type="ECO:0000256" key="1">
    <source>
        <dbReference type="ARBA" id="ARBA00012513"/>
    </source>
</evidence>
<name>A0ABQ9XAH9_9EUKA</name>
<evidence type="ECO:0000313" key="11">
    <source>
        <dbReference type="Proteomes" id="UP001281761"/>
    </source>
</evidence>
<dbReference type="InterPro" id="IPR008266">
    <property type="entry name" value="Tyr_kinase_AS"/>
</dbReference>